<evidence type="ECO:0000256" key="3">
    <source>
        <dbReference type="ARBA" id="ARBA00023163"/>
    </source>
</evidence>
<gene>
    <name evidence="5" type="ORF">ACFQV2_13750</name>
</gene>
<dbReference type="Proteomes" id="UP001596512">
    <property type="component" value="Unassembled WGS sequence"/>
</dbReference>
<evidence type="ECO:0000313" key="6">
    <source>
        <dbReference type="Proteomes" id="UP001596512"/>
    </source>
</evidence>
<keyword evidence="1" id="KW-0805">Transcription regulation</keyword>
<keyword evidence="3" id="KW-0804">Transcription</keyword>
<dbReference type="InterPro" id="IPR050204">
    <property type="entry name" value="AraC_XylS_family_regulators"/>
</dbReference>
<dbReference type="InterPro" id="IPR009057">
    <property type="entry name" value="Homeodomain-like_sf"/>
</dbReference>
<evidence type="ECO:0000259" key="4">
    <source>
        <dbReference type="PROSITE" id="PS01124"/>
    </source>
</evidence>
<dbReference type="InterPro" id="IPR035418">
    <property type="entry name" value="AraC-bd_2"/>
</dbReference>
<reference evidence="6" key="1">
    <citation type="journal article" date="2019" name="Int. J. Syst. Evol. Microbiol.">
        <title>The Global Catalogue of Microorganisms (GCM) 10K type strain sequencing project: providing services to taxonomists for standard genome sequencing and annotation.</title>
        <authorList>
            <consortium name="The Broad Institute Genomics Platform"/>
            <consortium name="The Broad Institute Genome Sequencing Center for Infectious Disease"/>
            <person name="Wu L."/>
            <person name="Ma J."/>
        </authorList>
    </citation>
    <scope>NUCLEOTIDE SEQUENCE [LARGE SCALE GENOMIC DNA]</scope>
    <source>
        <strain evidence="6">JCM 17695</strain>
    </source>
</reference>
<feature type="domain" description="HTH araC/xylS-type" evidence="4">
    <location>
        <begin position="190"/>
        <end position="291"/>
    </location>
</feature>
<dbReference type="InterPro" id="IPR018060">
    <property type="entry name" value="HTH_AraC"/>
</dbReference>
<dbReference type="Gene3D" id="1.10.10.60">
    <property type="entry name" value="Homeodomain-like"/>
    <property type="match status" value="1"/>
</dbReference>
<keyword evidence="2" id="KW-0238">DNA-binding</keyword>
<accession>A0ABW2TKY1</accession>
<proteinExistence type="predicted"/>
<dbReference type="SMART" id="SM00342">
    <property type="entry name" value="HTH_ARAC"/>
    <property type="match status" value="1"/>
</dbReference>
<evidence type="ECO:0000256" key="2">
    <source>
        <dbReference type="ARBA" id="ARBA00023125"/>
    </source>
</evidence>
<sequence>MIETVFRTGDDFKAKARMLDLGTVQVPMEIFPSLRVERTPKLIRQSDPEQYHLTLSLRGDFGLAHAGREALITPGDLLLFDSSRPLSGWTTADDTDLCSDLRIQFPKTSLPFRPDQIEPFIARPLPCREGIGAVLSTCLRELTAGTAKYGTADVSRLTTIALDLLTALLAHELDSQNSLPQETHNRALLARIHDFIDQNLADPDLSPATIAAAHHISTRHLHRLFQDQGLTVAARIRRRRLEHCHRDLTDPRLLSLPINGIAARWGFPDNARFSRLFRATYGLSPRDHRAMALKSRGCDRSTLGSPF</sequence>
<dbReference type="Pfam" id="PF12833">
    <property type="entry name" value="HTH_18"/>
    <property type="match status" value="1"/>
</dbReference>
<evidence type="ECO:0000256" key="1">
    <source>
        <dbReference type="ARBA" id="ARBA00023015"/>
    </source>
</evidence>
<name>A0ABW2TKY1_9PSEU</name>
<protein>
    <submittedName>
        <fullName evidence="5">Helix-turn-helix domain-containing protein</fullName>
    </submittedName>
</protein>
<keyword evidence="6" id="KW-1185">Reference proteome</keyword>
<dbReference type="EMBL" id="JBHTEY010000004">
    <property type="protein sequence ID" value="MFC7614427.1"/>
    <property type="molecule type" value="Genomic_DNA"/>
</dbReference>
<comment type="caution">
    <text evidence="5">The sequence shown here is derived from an EMBL/GenBank/DDBJ whole genome shotgun (WGS) entry which is preliminary data.</text>
</comment>
<dbReference type="Pfam" id="PF14525">
    <property type="entry name" value="AraC_binding_2"/>
    <property type="match status" value="1"/>
</dbReference>
<dbReference type="PROSITE" id="PS01124">
    <property type="entry name" value="HTH_ARAC_FAMILY_2"/>
    <property type="match status" value="1"/>
</dbReference>
<evidence type="ECO:0000313" key="5">
    <source>
        <dbReference type="EMBL" id="MFC7614427.1"/>
    </source>
</evidence>
<organism evidence="5 6">
    <name type="scientific">Actinokineospora soli</name>
    <dbReference type="NCBI Taxonomy" id="1048753"/>
    <lineage>
        <taxon>Bacteria</taxon>
        <taxon>Bacillati</taxon>
        <taxon>Actinomycetota</taxon>
        <taxon>Actinomycetes</taxon>
        <taxon>Pseudonocardiales</taxon>
        <taxon>Pseudonocardiaceae</taxon>
        <taxon>Actinokineospora</taxon>
    </lineage>
</organism>
<dbReference type="PANTHER" id="PTHR46796:SF6">
    <property type="entry name" value="ARAC SUBFAMILY"/>
    <property type="match status" value="1"/>
</dbReference>
<dbReference type="PANTHER" id="PTHR46796">
    <property type="entry name" value="HTH-TYPE TRANSCRIPTIONAL ACTIVATOR RHAS-RELATED"/>
    <property type="match status" value="1"/>
</dbReference>
<dbReference type="SUPFAM" id="SSF46689">
    <property type="entry name" value="Homeodomain-like"/>
    <property type="match status" value="1"/>
</dbReference>